<evidence type="ECO:0000313" key="5">
    <source>
        <dbReference type="EMBL" id="KAF2156326.1"/>
    </source>
</evidence>
<organism evidence="5 6">
    <name type="scientific">Myriangium duriaei CBS 260.36</name>
    <dbReference type="NCBI Taxonomy" id="1168546"/>
    <lineage>
        <taxon>Eukaryota</taxon>
        <taxon>Fungi</taxon>
        <taxon>Dikarya</taxon>
        <taxon>Ascomycota</taxon>
        <taxon>Pezizomycotina</taxon>
        <taxon>Dothideomycetes</taxon>
        <taxon>Dothideomycetidae</taxon>
        <taxon>Myriangiales</taxon>
        <taxon>Myriangiaceae</taxon>
        <taxon>Myriangium</taxon>
    </lineage>
</organism>
<dbReference type="AlphaFoldDB" id="A0A9P4MR84"/>
<dbReference type="GO" id="GO:0003700">
    <property type="term" value="F:DNA-binding transcription factor activity"/>
    <property type="evidence" value="ECO:0007669"/>
    <property type="project" value="UniProtKB-UniRule"/>
</dbReference>
<dbReference type="PANTHER" id="PTHR35144">
    <property type="entry name" value="MEIOSIS-SPECIFIC TRANSCRIPTION FACTOR NDT80"/>
    <property type="match status" value="1"/>
</dbReference>
<feature type="region of interest" description="Disordered" evidence="3">
    <location>
        <begin position="430"/>
        <end position="449"/>
    </location>
</feature>
<evidence type="ECO:0000259" key="4">
    <source>
        <dbReference type="PROSITE" id="PS51517"/>
    </source>
</evidence>
<feature type="DNA-binding region" description="NDT80" evidence="2">
    <location>
        <begin position="10"/>
        <end position="247"/>
    </location>
</feature>
<evidence type="ECO:0000313" key="6">
    <source>
        <dbReference type="Proteomes" id="UP000799439"/>
    </source>
</evidence>
<accession>A0A9P4MR84</accession>
<protein>
    <submittedName>
        <fullName evidence="5">P53-like transcription factor</fullName>
    </submittedName>
</protein>
<evidence type="ECO:0000256" key="1">
    <source>
        <dbReference type="ARBA" id="ARBA00023125"/>
    </source>
</evidence>
<feature type="compositionally biased region" description="Low complexity" evidence="3">
    <location>
        <begin position="479"/>
        <end position="489"/>
    </location>
</feature>
<dbReference type="InterPro" id="IPR024061">
    <property type="entry name" value="NDT80_DNA-bd_dom"/>
</dbReference>
<keyword evidence="1 2" id="KW-0238">DNA-binding</keyword>
<dbReference type="GO" id="GO:0003677">
    <property type="term" value="F:DNA binding"/>
    <property type="evidence" value="ECO:0007669"/>
    <property type="project" value="UniProtKB-KW"/>
</dbReference>
<gene>
    <name evidence="5" type="ORF">K461DRAFT_310805</name>
</gene>
<feature type="region of interest" description="Disordered" evidence="3">
    <location>
        <begin position="478"/>
        <end position="501"/>
    </location>
</feature>
<dbReference type="SUPFAM" id="SSF49417">
    <property type="entry name" value="p53-like transcription factors"/>
    <property type="match status" value="1"/>
</dbReference>
<keyword evidence="6" id="KW-1185">Reference proteome</keyword>
<dbReference type="PROSITE" id="PS51517">
    <property type="entry name" value="NDT80"/>
    <property type="match status" value="1"/>
</dbReference>
<sequence>MNIFENAFSGLNEASLHTPPQIQPQVNDSVPNHEHLTTNFSKPVYDYVILDHHDQQISISLSAQLHGSFFQDSTSKGASNPGALTCYRRNIFYLTGNVILPRSAHCIMTSQGQRIPITSWELCVSAVESMEGNPAKIVSIPQRMLPDITKATTSDRIDCDPRSLPLVLADAQTVGDNFASFPFEWKRLRFRSATANNGRRNGLQQHYTIYVSIMARLATGQRERLCAIHSNPIIVRGRSPANFQPKRDSLSRTTSMKSHAPTRPAIAAPITTLSSSLDADIRSPVVESSDFVFDVPGTTPPQGGVSATGKVDAPFFATSNTSPLAGKGIIDTNQNTSYQAAPAHISISSPITLSLEDYMSQGPFDSGLSGMQFLDNGPSLKTLASGPRPPIPLSLFDEDEPPYRSEHVSVNEFVPGPSGRQGKRSCISLSLIDDEPPDPSGSSQRGDTTAIVFDRPVKRPRVPLSLVEEGRVDQAIVGSTPIPTSIPTRRPTDLSMTDSLTPVPRRADFSIGSLSSPDEAADTLYEYFPLSFDEWLPPVNAIYRPHAAHCVENIPNPSDPHTDGIVEGRSVRYFSDNPCYR</sequence>
<dbReference type="GO" id="GO:0000228">
    <property type="term" value="C:nuclear chromosome"/>
    <property type="evidence" value="ECO:0007669"/>
    <property type="project" value="TreeGrafter"/>
</dbReference>
<dbReference type="GO" id="GO:0051321">
    <property type="term" value="P:meiotic cell cycle"/>
    <property type="evidence" value="ECO:0007669"/>
    <property type="project" value="TreeGrafter"/>
</dbReference>
<dbReference type="OrthoDB" id="4117572at2759"/>
<dbReference type="Proteomes" id="UP000799439">
    <property type="component" value="Unassembled WGS sequence"/>
</dbReference>
<name>A0A9P4MR84_9PEZI</name>
<feature type="region of interest" description="Disordered" evidence="3">
    <location>
        <begin position="237"/>
        <end position="267"/>
    </location>
</feature>
<dbReference type="EMBL" id="ML996082">
    <property type="protein sequence ID" value="KAF2156326.1"/>
    <property type="molecule type" value="Genomic_DNA"/>
</dbReference>
<evidence type="ECO:0000256" key="3">
    <source>
        <dbReference type="SAM" id="MobiDB-lite"/>
    </source>
</evidence>
<dbReference type="Gene3D" id="2.60.40.1390">
    <property type="entry name" value="NDT80 DNA-binding domain"/>
    <property type="match status" value="1"/>
</dbReference>
<proteinExistence type="predicted"/>
<dbReference type="PANTHER" id="PTHR35144:SF1">
    <property type="entry name" value="PROTEIN PACG"/>
    <property type="match status" value="1"/>
</dbReference>
<dbReference type="Pfam" id="PF05224">
    <property type="entry name" value="NDT80_PhoG"/>
    <property type="match status" value="1"/>
</dbReference>
<dbReference type="InterPro" id="IPR052605">
    <property type="entry name" value="Fungal_trans_regulator"/>
</dbReference>
<evidence type="ECO:0000256" key="2">
    <source>
        <dbReference type="PROSITE-ProRule" id="PRU00850"/>
    </source>
</evidence>
<comment type="caution">
    <text evidence="5">The sequence shown here is derived from an EMBL/GenBank/DDBJ whole genome shotgun (WGS) entry which is preliminary data.</text>
</comment>
<dbReference type="InterPro" id="IPR037141">
    <property type="entry name" value="NDT80_DNA-bd_dom_sf"/>
</dbReference>
<reference evidence="5" key="1">
    <citation type="journal article" date="2020" name="Stud. Mycol.">
        <title>101 Dothideomycetes genomes: a test case for predicting lifestyles and emergence of pathogens.</title>
        <authorList>
            <person name="Haridas S."/>
            <person name="Albert R."/>
            <person name="Binder M."/>
            <person name="Bloem J."/>
            <person name="Labutti K."/>
            <person name="Salamov A."/>
            <person name="Andreopoulos B."/>
            <person name="Baker S."/>
            <person name="Barry K."/>
            <person name="Bills G."/>
            <person name="Bluhm B."/>
            <person name="Cannon C."/>
            <person name="Castanera R."/>
            <person name="Culley D."/>
            <person name="Daum C."/>
            <person name="Ezra D."/>
            <person name="Gonzalez J."/>
            <person name="Henrissat B."/>
            <person name="Kuo A."/>
            <person name="Liang C."/>
            <person name="Lipzen A."/>
            <person name="Lutzoni F."/>
            <person name="Magnuson J."/>
            <person name="Mondo S."/>
            <person name="Nolan M."/>
            <person name="Ohm R."/>
            <person name="Pangilinan J."/>
            <person name="Park H.-J."/>
            <person name="Ramirez L."/>
            <person name="Alfaro M."/>
            <person name="Sun H."/>
            <person name="Tritt A."/>
            <person name="Yoshinaga Y."/>
            <person name="Zwiers L.-H."/>
            <person name="Turgeon B."/>
            <person name="Goodwin S."/>
            <person name="Spatafora J."/>
            <person name="Crous P."/>
            <person name="Grigoriev I."/>
        </authorList>
    </citation>
    <scope>NUCLEOTIDE SEQUENCE</scope>
    <source>
        <strain evidence="5">CBS 260.36</strain>
    </source>
</reference>
<dbReference type="InterPro" id="IPR008967">
    <property type="entry name" value="p53-like_TF_DNA-bd_sf"/>
</dbReference>
<dbReference type="GO" id="GO:0045944">
    <property type="term" value="P:positive regulation of transcription by RNA polymerase II"/>
    <property type="evidence" value="ECO:0007669"/>
    <property type="project" value="TreeGrafter"/>
</dbReference>
<feature type="domain" description="NDT80" evidence="4">
    <location>
        <begin position="10"/>
        <end position="247"/>
    </location>
</feature>